<dbReference type="EMBL" id="CP006019">
    <property type="protein sequence ID" value="AIF70305.1"/>
    <property type="molecule type" value="Genomic_DNA"/>
</dbReference>
<dbReference type="PANTHER" id="PTHR28008:SF1">
    <property type="entry name" value="DOMAIN PROTEIN, PUTATIVE (AFU_ORTHOLOGUE AFUA_3G10980)-RELATED"/>
    <property type="match status" value="1"/>
</dbReference>
<dbReference type="OrthoDB" id="102524at2157"/>
<dbReference type="InterPro" id="IPR006976">
    <property type="entry name" value="VanZ-like"/>
</dbReference>
<dbReference type="GeneID" id="24843026"/>
<gene>
    <name evidence="2" type="ORF">PAP_09650</name>
</gene>
<proteinExistence type="predicted"/>
<dbReference type="KEGG" id="ppac:PAP_09650"/>
<reference evidence="2 3" key="2">
    <citation type="journal article" date="2015" name="Genome Announc.">
        <title>Complete Genome Sequence of Hyperthermophilic Piezophilic Archaeon Palaeococcus pacificus DY20341T, Isolated from Deep-Sea Hydrothermal Sediments.</title>
        <authorList>
            <person name="Zeng X."/>
            <person name="Jebbar M."/>
            <person name="Shao Z."/>
        </authorList>
    </citation>
    <scope>NUCLEOTIDE SEQUENCE [LARGE SCALE GENOMIC DNA]</scope>
    <source>
        <strain evidence="2 3">DY20341</strain>
    </source>
</reference>
<protein>
    <recommendedName>
        <fullName evidence="1">VanZ-like domain-containing protein</fullName>
    </recommendedName>
</protein>
<dbReference type="RefSeq" id="WP_048165772.1">
    <property type="nucleotide sequence ID" value="NZ_CP006019.1"/>
</dbReference>
<accession>A0A075LUB3</accession>
<feature type="domain" description="VanZ-like" evidence="1">
    <location>
        <begin position="30"/>
        <end position="94"/>
    </location>
</feature>
<dbReference type="eggNOG" id="arCOG10114">
    <property type="taxonomic scope" value="Archaea"/>
</dbReference>
<evidence type="ECO:0000313" key="2">
    <source>
        <dbReference type="EMBL" id="AIF70305.1"/>
    </source>
</evidence>
<name>A0A075LUB3_9EURY</name>
<dbReference type="AlphaFoldDB" id="A0A075LUB3"/>
<dbReference type="STRING" id="1343739.PAP_09650"/>
<dbReference type="Pfam" id="PF04892">
    <property type="entry name" value="VanZ"/>
    <property type="match status" value="1"/>
</dbReference>
<reference evidence="3" key="1">
    <citation type="submission" date="2013-06" db="EMBL/GenBank/DDBJ databases">
        <title>Complete Genome Sequence of Hyperthermophilic Palaeococcus pacificus DY20341T, Isolated from a Deep-Sea Hydrothermal Sediments.</title>
        <authorList>
            <person name="Zeng X."/>
            <person name="Shao Z."/>
        </authorList>
    </citation>
    <scope>NUCLEOTIDE SEQUENCE [LARGE SCALE GENOMIC DNA]</scope>
    <source>
        <strain evidence="3">DY20341</strain>
    </source>
</reference>
<organism evidence="2 3">
    <name type="scientific">Palaeococcus pacificus DY20341</name>
    <dbReference type="NCBI Taxonomy" id="1343739"/>
    <lineage>
        <taxon>Archaea</taxon>
        <taxon>Methanobacteriati</taxon>
        <taxon>Methanobacteriota</taxon>
        <taxon>Thermococci</taxon>
        <taxon>Thermococcales</taxon>
        <taxon>Thermococcaceae</taxon>
        <taxon>Palaeococcus</taxon>
    </lineage>
</organism>
<sequence length="99" mass="11144">MKRRFLFFYVLLLFVLNLSPKVPTSPIPNGDKLVHFLEFALLGVLADGSAKYLLGLPFLLEFLQLFVPGRVFSTGDMMANLIGFTCGYLAWRVWNEGGN</sequence>
<evidence type="ECO:0000259" key="1">
    <source>
        <dbReference type="Pfam" id="PF04892"/>
    </source>
</evidence>
<dbReference type="Proteomes" id="UP000027981">
    <property type="component" value="Chromosome"/>
</dbReference>
<dbReference type="HOGENOM" id="CLU_2313935_0_0_2"/>
<evidence type="ECO:0000313" key="3">
    <source>
        <dbReference type="Proteomes" id="UP000027981"/>
    </source>
</evidence>
<keyword evidence="3" id="KW-1185">Reference proteome</keyword>
<dbReference type="PANTHER" id="PTHR28008">
    <property type="entry name" value="DOMAIN PROTEIN, PUTATIVE (AFU_ORTHOLOGUE AFUA_3G10980)-RELATED"/>
    <property type="match status" value="1"/>
</dbReference>